<dbReference type="Gene3D" id="1.10.620.20">
    <property type="entry name" value="Ribonucleotide Reductase, subunit A"/>
    <property type="match status" value="1"/>
</dbReference>
<dbReference type="InterPro" id="IPR009078">
    <property type="entry name" value="Ferritin-like_SF"/>
</dbReference>
<evidence type="ECO:0000256" key="14">
    <source>
        <dbReference type="ARBA" id="ARBA00023065"/>
    </source>
</evidence>
<keyword evidence="5 18" id="KW-1003">Cell membrane</keyword>
<evidence type="ECO:0000256" key="6">
    <source>
        <dbReference type="ARBA" id="ARBA00022692"/>
    </source>
</evidence>
<keyword evidence="4" id="KW-0813">Transport</keyword>
<dbReference type="GO" id="GO:0005507">
    <property type="term" value="F:copper ion binding"/>
    <property type="evidence" value="ECO:0007669"/>
    <property type="project" value="TreeGrafter"/>
</dbReference>
<evidence type="ECO:0000256" key="15">
    <source>
        <dbReference type="ARBA" id="ARBA00023136"/>
    </source>
</evidence>
<evidence type="ECO:0000256" key="3">
    <source>
        <dbReference type="ARBA" id="ARBA00012517"/>
    </source>
</evidence>
<organism evidence="22 23">
    <name type="scientific">Novosphingobium umbonatum</name>
    <dbReference type="NCBI Taxonomy" id="1908524"/>
    <lineage>
        <taxon>Bacteria</taxon>
        <taxon>Pseudomonadati</taxon>
        <taxon>Pseudomonadota</taxon>
        <taxon>Alphaproteobacteria</taxon>
        <taxon>Sphingomonadales</taxon>
        <taxon>Sphingomonadaceae</taxon>
        <taxon>Novosphingobium</taxon>
    </lineage>
</organism>
<dbReference type="GO" id="GO:0055070">
    <property type="term" value="P:copper ion homeostasis"/>
    <property type="evidence" value="ECO:0007669"/>
    <property type="project" value="TreeGrafter"/>
</dbReference>
<keyword evidence="12 18" id="KW-1133">Transmembrane helix</keyword>
<dbReference type="Pfam" id="PF19335">
    <property type="entry name" value="HMBD"/>
    <property type="match status" value="1"/>
</dbReference>
<accession>A0A3S2UTR2</accession>
<keyword evidence="8 18" id="KW-0547">Nucleotide-binding</keyword>
<dbReference type="NCBIfam" id="TIGR01494">
    <property type="entry name" value="ATPase_P-type"/>
    <property type="match status" value="1"/>
</dbReference>
<dbReference type="SUPFAM" id="SSF81653">
    <property type="entry name" value="Calcium ATPase, transduction domain A"/>
    <property type="match status" value="1"/>
</dbReference>
<dbReference type="SUPFAM" id="SSF81665">
    <property type="entry name" value="Calcium ATPase, transmembrane domain M"/>
    <property type="match status" value="1"/>
</dbReference>
<evidence type="ECO:0000256" key="8">
    <source>
        <dbReference type="ARBA" id="ARBA00022741"/>
    </source>
</evidence>
<keyword evidence="23" id="KW-1185">Reference proteome</keyword>
<comment type="similarity">
    <text evidence="2 18">Belongs to the cation transport ATPase (P-type) (TC 3.A.3) family. Type IB subfamily.</text>
</comment>
<dbReference type="InterPro" id="IPR001757">
    <property type="entry name" value="P_typ_ATPase"/>
</dbReference>
<feature type="domain" description="Heavy metal binding" evidence="21">
    <location>
        <begin position="52"/>
        <end position="78"/>
    </location>
</feature>
<dbReference type="InterPro" id="IPR036412">
    <property type="entry name" value="HAD-like_sf"/>
</dbReference>
<proteinExistence type="inferred from homology"/>
<feature type="transmembrane region" description="Helical" evidence="18">
    <location>
        <begin position="97"/>
        <end position="118"/>
    </location>
</feature>
<gene>
    <name evidence="22" type="primary">cadA</name>
    <name evidence="22" type="ORF">EOE18_10440</name>
</gene>
<evidence type="ECO:0000256" key="2">
    <source>
        <dbReference type="ARBA" id="ARBA00006024"/>
    </source>
</evidence>
<comment type="catalytic activity">
    <reaction evidence="17">
        <text>Cu(+)(in) + ATP + H2O = Cu(+)(out) + ADP + phosphate + H(+)</text>
        <dbReference type="Rhea" id="RHEA:25792"/>
        <dbReference type="ChEBI" id="CHEBI:15377"/>
        <dbReference type="ChEBI" id="CHEBI:15378"/>
        <dbReference type="ChEBI" id="CHEBI:30616"/>
        <dbReference type="ChEBI" id="CHEBI:43474"/>
        <dbReference type="ChEBI" id="CHEBI:49552"/>
        <dbReference type="ChEBI" id="CHEBI:456216"/>
        <dbReference type="EC" id="7.2.2.8"/>
    </reaction>
</comment>
<keyword evidence="7 18" id="KW-0479">Metal-binding</keyword>
<evidence type="ECO:0000256" key="7">
    <source>
        <dbReference type="ARBA" id="ARBA00022723"/>
    </source>
</evidence>
<feature type="transmembrane region" description="Helical" evidence="18">
    <location>
        <begin position="382"/>
        <end position="405"/>
    </location>
</feature>
<evidence type="ECO:0000256" key="1">
    <source>
        <dbReference type="ARBA" id="ARBA00004651"/>
    </source>
</evidence>
<keyword evidence="22" id="KW-0378">Hydrolase</keyword>
<dbReference type="SFLD" id="SFLDF00027">
    <property type="entry name" value="p-type_atpase"/>
    <property type="match status" value="1"/>
</dbReference>
<dbReference type="SFLD" id="SFLDS00003">
    <property type="entry name" value="Haloacid_Dehalogenase"/>
    <property type="match status" value="1"/>
</dbReference>
<dbReference type="Gene3D" id="2.70.150.10">
    <property type="entry name" value="Calcium-transporting ATPase, cytoplasmic transduction domain A"/>
    <property type="match status" value="1"/>
</dbReference>
<dbReference type="SFLD" id="SFLDG00002">
    <property type="entry name" value="C1.7:_P-type_atpase_like"/>
    <property type="match status" value="1"/>
</dbReference>
<dbReference type="Pfam" id="PF00702">
    <property type="entry name" value="Hydrolase"/>
    <property type="match status" value="1"/>
</dbReference>
<protein>
    <recommendedName>
        <fullName evidence="3">P-type Cu(+) transporter</fullName>
        <ecNumber evidence="3">7.2.2.8</ecNumber>
    </recommendedName>
    <alternativeName>
        <fullName evidence="16">Cu(+)-exporting ATPase</fullName>
    </alternativeName>
</protein>
<evidence type="ECO:0000259" key="21">
    <source>
        <dbReference type="Pfam" id="PF19335"/>
    </source>
</evidence>
<dbReference type="PANTHER" id="PTHR43520:SF8">
    <property type="entry name" value="P-TYPE CU(+) TRANSPORTER"/>
    <property type="match status" value="1"/>
</dbReference>
<dbReference type="PROSITE" id="PS00154">
    <property type="entry name" value="ATPASE_E1_E2"/>
    <property type="match status" value="1"/>
</dbReference>
<keyword evidence="9" id="KW-0187">Copper transport</keyword>
<feature type="domain" description="YHS" evidence="20">
    <location>
        <begin position="1"/>
        <end position="40"/>
    </location>
</feature>
<feature type="domain" description="P-type ATPase A" evidence="19">
    <location>
        <begin position="237"/>
        <end position="337"/>
    </location>
</feature>
<evidence type="ECO:0000256" key="5">
    <source>
        <dbReference type="ARBA" id="ARBA00022475"/>
    </source>
</evidence>
<reference evidence="22 23" key="1">
    <citation type="submission" date="2019-01" db="EMBL/GenBank/DDBJ databases">
        <authorList>
            <person name="Chen W.-M."/>
        </authorList>
    </citation>
    <scope>NUCLEOTIDE SEQUENCE [LARGE SCALE GENOMIC DNA]</scope>
    <source>
        <strain evidence="22 23">FSY-9</strain>
    </source>
</reference>
<dbReference type="FunFam" id="3.40.50.1000:FF:000144">
    <property type="entry name" value="copper-transporting ATPase 1 isoform X2"/>
    <property type="match status" value="1"/>
</dbReference>
<dbReference type="InterPro" id="IPR008250">
    <property type="entry name" value="ATPase_P-typ_transduc_dom_A_sf"/>
</dbReference>
<name>A0A3S2UTR2_9SPHN</name>
<evidence type="ECO:0000259" key="19">
    <source>
        <dbReference type="Pfam" id="PF00122"/>
    </source>
</evidence>
<feature type="transmembrane region" description="Helical" evidence="18">
    <location>
        <begin position="200"/>
        <end position="219"/>
    </location>
</feature>
<dbReference type="InterPro" id="IPR023299">
    <property type="entry name" value="ATPase_P-typ_cyto_dom_N"/>
</dbReference>
<dbReference type="Pfam" id="PF00122">
    <property type="entry name" value="E1-E2_ATPase"/>
    <property type="match status" value="1"/>
</dbReference>
<keyword evidence="10 18" id="KW-0067">ATP-binding</keyword>
<feature type="transmembrane region" description="Helical" evidence="18">
    <location>
        <begin position="726"/>
        <end position="745"/>
    </location>
</feature>
<dbReference type="FunFam" id="2.70.150.10:FF:000020">
    <property type="entry name" value="Copper-exporting P-type ATPase A"/>
    <property type="match status" value="1"/>
</dbReference>
<dbReference type="InterPro" id="IPR023214">
    <property type="entry name" value="HAD_sf"/>
</dbReference>
<dbReference type="Proteomes" id="UP000282837">
    <property type="component" value="Unassembled WGS sequence"/>
</dbReference>
<dbReference type="GO" id="GO:0060003">
    <property type="term" value="P:copper ion export"/>
    <property type="evidence" value="ECO:0007669"/>
    <property type="project" value="UniProtKB-ARBA"/>
</dbReference>
<dbReference type="NCBIfam" id="TIGR01511">
    <property type="entry name" value="ATPase-IB1_Cu"/>
    <property type="match status" value="1"/>
</dbReference>
<dbReference type="GO" id="GO:0005524">
    <property type="term" value="F:ATP binding"/>
    <property type="evidence" value="ECO:0007669"/>
    <property type="project" value="UniProtKB-UniRule"/>
</dbReference>
<dbReference type="SUPFAM" id="SSF56784">
    <property type="entry name" value="HAD-like"/>
    <property type="match status" value="1"/>
</dbReference>
<evidence type="ECO:0000256" key="16">
    <source>
        <dbReference type="ARBA" id="ARBA00033239"/>
    </source>
</evidence>
<dbReference type="EMBL" id="SACO01000007">
    <property type="protein sequence ID" value="RVU04747.1"/>
    <property type="molecule type" value="Genomic_DNA"/>
</dbReference>
<dbReference type="EC" id="7.2.2.8" evidence="3"/>
<evidence type="ECO:0000256" key="18">
    <source>
        <dbReference type="RuleBase" id="RU362081"/>
    </source>
</evidence>
<dbReference type="NCBIfam" id="TIGR01525">
    <property type="entry name" value="ATPase-IB_hvy"/>
    <property type="match status" value="1"/>
</dbReference>
<dbReference type="GO" id="GO:0140581">
    <property type="term" value="F:P-type monovalent copper transporter activity"/>
    <property type="evidence" value="ECO:0007669"/>
    <property type="project" value="UniProtKB-EC"/>
</dbReference>
<dbReference type="InterPro" id="IPR027256">
    <property type="entry name" value="P-typ_ATPase_IB"/>
</dbReference>
<dbReference type="GO" id="GO:0016491">
    <property type="term" value="F:oxidoreductase activity"/>
    <property type="evidence" value="ECO:0007669"/>
    <property type="project" value="InterPro"/>
</dbReference>
<feature type="transmembrane region" description="Helical" evidence="18">
    <location>
        <begin position="698"/>
        <end position="720"/>
    </location>
</feature>
<keyword evidence="15 18" id="KW-0472">Membrane</keyword>
<dbReference type="Gene3D" id="3.40.1110.10">
    <property type="entry name" value="Calcium-transporting ATPase, cytoplasmic domain N"/>
    <property type="match status" value="1"/>
</dbReference>
<dbReference type="InterPro" id="IPR023298">
    <property type="entry name" value="ATPase_P-typ_TM_dom_sf"/>
</dbReference>
<dbReference type="PRINTS" id="PR00943">
    <property type="entry name" value="CUATPASE"/>
</dbReference>
<keyword evidence="11" id="KW-1278">Translocase</keyword>
<dbReference type="GO" id="GO:0016887">
    <property type="term" value="F:ATP hydrolysis activity"/>
    <property type="evidence" value="ECO:0007669"/>
    <property type="project" value="InterPro"/>
</dbReference>
<evidence type="ECO:0000259" key="20">
    <source>
        <dbReference type="Pfam" id="PF04945"/>
    </source>
</evidence>
<feature type="transmembrane region" description="Helical" evidence="18">
    <location>
        <begin position="161"/>
        <end position="188"/>
    </location>
</feature>
<evidence type="ECO:0000256" key="9">
    <source>
        <dbReference type="ARBA" id="ARBA00022796"/>
    </source>
</evidence>
<evidence type="ECO:0000256" key="4">
    <source>
        <dbReference type="ARBA" id="ARBA00022448"/>
    </source>
</evidence>
<feature type="transmembrane region" description="Helical" evidence="18">
    <location>
        <begin position="354"/>
        <end position="376"/>
    </location>
</feature>
<keyword evidence="6 18" id="KW-0812">Transmembrane</keyword>
<dbReference type="GO" id="GO:0005886">
    <property type="term" value="C:plasma membrane"/>
    <property type="evidence" value="ECO:0007669"/>
    <property type="project" value="UniProtKB-SubCell"/>
</dbReference>
<evidence type="ECO:0000256" key="11">
    <source>
        <dbReference type="ARBA" id="ARBA00022967"/>
    </source>
</evidence>
<comment type="subcellular location">
    <subcellularLocation>
        <location evidence="1">Cell membrane</location>
        <topology evidence="1">Multi-pass membrane protein</topology>
    </subcellularLocation>
</comment>
<comment type="caution">
    <text evidence="22">The sequence shown here is derived from an EMBL/GenBank/DDBJ whole genome shotgun (WGS) entry which is preliminary data.</text>
</comment>
<keyword evidence="13" id="KW-0186">Copper</keyword>
<evidence type="ECO:0000256" key="13">
    <source>
        <dbReference type="ARBA" id="ARBA00023008"/>
    </source>
</evidence>
<dbReference type="Gene3D" id="3.40.50.1000">
    <property type="entry name" value="HAD superfamily/HAD-like"/>
    <property type="match status" value="1"/>
</dbReference>
<evidence type="ECO:0000256" key="17">
    <source>
        <dbReference type="ARBA" id="ARBA00049289"/>
    </source>
</evidence>
<evidence type="ECO:0000313" key="23">
    <source>
        <dbReference type="Proteomes" id="UP000282837"/>
    </source>
</evidence>
<dbReference type="SUPFAM" id="SSF47240">
    <property type="entry name" value="Ferritin-like"/>
    <property type="match status" value="1"/>
</dbReference>
<evidence type="ECO:0000256" key="12">
    <source>
        <dbReference type="ARBA" id="ARBA00022989"/>
    </source>
</evidence>
<dbReference type="InterPro" id="IPR059000">
    <property type="entry name" value="ATPase_P-type_domA"/>
</dbReference>
<feature type="transmembrane region" description="Helical" evidence="18">
    <location>
        <begin position="130"/>
        <end position="149"/>
    </location>
</feature>
<dbReference type="InterPro" id="IPR012348">
    <property type="entry name" value="RNR-like"/>
</dbReference>
<dbReference type="PANTHER" id="PTHR43520">
    <property type="entry name" value="ATP7, ISOFORM B"/>
    <property type="match status" value="1"/>
</dbReference>
<sequence length="752" mass="79160">MKVDPATSPHHVTHAGREYHFCSAKCRTKFVADPEQYLTPQAPVEAPSGTIWTCPMHPEVRQDHPGACPICGMALEPAEVGLDSGPSPELVDMTRRFSIGLALALPVFLLEMGGHLLPAIHHLVPMRLSTWIQLVLSTPVVLWAGWPFFERGWASLRTRNLNMFTLIAMGTGVAWGYSMVAALAPGLFPPAFRNSDGSVAVYFEAAAVITVLVLLGQVLELRARERTSGAIKALLGLAPKTARRLRSDGSDEEVGLEAIAVGDRLRVRPGEKVPVDGTVEDGRSSLDESMVTGESMPVTKTKGDTVIGGTLNQTGALVIAATKVGRDTMLARIVQMVAEAQRSRAPIQRMADQVSGWFVPVVMAIAVLAFLGWAIWGPEPRFAYGLVSAVAVLIIACPCALGLATPMSIMVGVGRGAGLGVLIKNAEALEHMEKVDTLVVDKTGTLTQGHPAVTAIVPVTGYSEDDVLRFSAAVEQSSEHPLALAIVEAAKARNVALLPVSDFDSPTGRGAMGTVEGKRIVLGNARFLTEQNIDTAPLASAADELRREGATAIFVGIDGQAGGAIAIADPVKLTTPEALEALRREGIRVVMLTGDNRTTAEAVARRLGIDEIEADVLPDQKSAVVARLKREGRVVAMAGDGVNDAPALAAADVGIAMGSGTDVAIESAGVTLLKGDLTGIVRARRLSQATMSNIRQNLVFAFIYNAAGVPVAAGLLYPVFGIMLSPMIAAAAMALSSVSVVTNALRLNRTAI</sequence>
<dbReference type="InterPro" id="IPR007029">
    <property type="entry name" value="YHS_dom"/>
</dbReference>
<dbReference type="AlphaFoldDB" id="A0A3S2UTR2"/>
<dbReference type="OrthoDB" id="9813266at2"/>
<dbReference type="InterPro" id="IPR044492">
    <property type="entry name" value="P_typ_ATPase_HD_dom"/>
</dbReference>
<dbReference type="Pfam" id="PF04945">
    <property type="entry name" value="YHS"/>
    <property type="match status" value="1"/>
</dbReference>
<keyword evidence="14" id="KW-0406">Ion transport</keyword>
<dbReference type="InterPro" id="IPR018303">
    <property type="entry name" value="ATPase_P-typ_P_site"/>
</dbReference>
<dbReference type="GO" id="GO:0043682">
    <property type="term" value="F:P-type divalent copper transporter activity"/>
    <property type="evidence" value="ECO:0007669"/>
    <property type="project" value="TreeGrafter"/>
</dbReference>
<dbReference type="NCBIfam" id="TIGR01512">
    <property type="entry name" value="ATPase-IB2_Cd"/>
    <property type="match status" value="1"/>
</dbReference>
<evidence type="ECO:0000256" key="10">
    <source>
        <dbReference type="ARBA" id="ARBA00022840"/>
    </source>
</evidence>
<dbReference type="CDD" id="cd02094">
    <property type="entry name" value="P-type_ATPase_Cu-like"/>
    <property type="match status" value="1"/>
</dbReference>
<evidence type="ECO:0000313" key="22">
    <source>
        <dbReference type="EMBL" id="RVU04747.1"/>
    </source>
</evidence>
<dbReference type="InterPro" id="IPR045800">
    <property type="entry name" value="HMBD"/>
</dbReference>
<dbReference type="PRINTS" id="PR00119">
    <property type="entry name" value="CATATPASE"/>
</dbReference>